<organism evidence="1 2">
    <name type="scientific">Hymenolepis diminuta</name>
    <name type="common">Rat tapeworm</name>
    <dbReference type="NCBI Taxonomy" id="6216"/>
    <lineage>
        <taxon>Eukaryota</taxon>
        <taxon>Metazoa</taxon>
        <taxon>Spiralia</taxon>
        <taxon>Lophotrochozoa</taxon>
        <taxon>Platyhelminthes</taxon>
        <taxon>Cestoda</taxon>
        <taxon>Eucestoda</taxon>
        <taxon>Cyclophyllidea</taxon>
        <taxon>Hymenolepididae</taxon>
        <taxon>Hymenolepis</taxon>
    </lineage>
</organism>
<sequence>MMTWSCTISVRDSGKVIDITQTKVVPVRLVSEPSVPKPQSVSTSCLFDYQTNKKCCLKEHKEGCCTFASSRIHESSIMIKSPKMSELILPINKLNPFIWIMLEQNDLKLEHTFFQFWTS</sequence>
<evidence type="ECO:0000313" key="2">
    <source>
        <dbReference type="Proteomes" id="UP000321570"/>
    </source>
</evidence>
<dbReference type="AlphaFoldDB" id="A0A564ZE22"/>
<evidence type="ECO:0000313" key="1">
    <source>
        <dbReference type="EMBL" id="VUZ57755.1"/>
    </source>
</evidence>
<dbReference type="Proteomes" id="UP000321570">
    <property type="component" value="Unassembled WGS sequence"/>
</dbReference>
<gene>
    <name evidence="1" type="ORF">WMSIL1_LOCUS14881</name>
</gene>
<protein>
    <submittedName>
        <fullName evidence="1">Uncharacterized protein</fullName>
    </submittedName>
</protein>
<dbReference type="EMBL" id="CABIJS010000719">
    <property type="protein sequence ID" value="VUZ57755.1"/>
    <property type="molecule type" value="Genomic_DNA"/>
</dbReference>
<proteinExistence type="predicted"/>
<accession>A0A564ZE22</accession>
<keyword evidence="2" id="KW-1185">Reference proteome</keyword>
<reference evidence="1 2" key="1">
    <citation type="submission" date="2019-07" db="EMBL/GenBank/DDBJ databases">
        <authorList>
            <person name="Jastrzebski P J."/>
            <person name="Paukszto L."/>
            <person name="Jastrzebski P J."/>
        </authorList>
    </citation>
    <scope>NUCLEOTIDE SEQUENCE [LARGE SCALE GENOMIC DNA]</scope>
    <source>
        <strain evidence="1 2">WMS-il1</strain>
    </source>
</reference>
<name>A0A564ZE22_HYMDI</name>